<dbReference type="SFLD" id="SFLDS00003">
    <property type="entry name" value="Haloacid_Dehalogenase"/>
    <property type="match status" value="1"/>
</dbReference>
<gene>
    <name evidence="4" type="primary">gph_40</name>
    <name evidence="4" type="ORF">SDC9_75240</name>
</gene>
<sequence>MELTAKKEFDAIFYDLGGTLRLVERDAAFEARARQRIAELCGETGDPDEFCKFLDYRYEGYRKWCFETMQEAPEWELWTKWLTPEYPRELIVKNAVELTIEYRNKDGRRVVAENGAQSIRDLYANGYKLGIISNLVTSKEIPDWLEHDDLAKYFGAVLLSCVEGIRKPDPRLSQMACERLGVEPSRCVYIGDNLKRDIEGTKIAGFGMFILYTTPEKLKKEKITDENRPDAIIFDFAELKDLFPQCPAVAEDRIRRV</sequence>
<dbReference type="SUPFAM" id="SSF56784">
    <property type="entry name" value="HAD-like"/>
    <property type="match status" value="1"/>
</dbReference>
<dbReference type="GO" id="GO:0019752">
    <property type="term" value="P:carboxylic acid metabolic process"/>
    <property type="evidence" value="ECO:0007669"/>
    <property type="project" value="UniProtKB-ARBA"/>
</dbReference>
<keyword evidence="3" id="KW-0460">Magnesium</keyword>
<dbReference type="PANTHER" id="PTHR46470">
    <property type="entry name" value="N-ACYLNEURAMINATE-9-PHOSPHATASE"/>
    <property type="match status" value="1"/>
</dbReference>
<dbReference type="SFLD" id="SFLDG01129">
    <property type="entry name" value="C1.5:_HAD__Beta-PGM__Phosphata"/>
    <property type="match status" value="1"/>
</dbReference>
<dbReference type="AlphaFoldDB" id="A0A644YJB0"/>
<dbReference type="InterPro" id="IPR006549">
    <property type="entry name" value="HAD-SF_hydro_IIIA"/>
</dbReference>
<organism evidence="4">
    <name type="scientific">bioreactor metagenome</name>
    <dbReference type="NCBI Taxonomy" id="1076179"/>
    <lineage>
        <taxon>unclassified sequences</taxon>
        <taxon>metagenomes</taxon>
        <taxon>ecological metagenomes</taxon>
    </lineage>
</organism>
<evidence type="ECO:0000313" key="4">
    <source>
        <dbReference type="EMBL" id="MPM28712.1"/>
    </source>
</evidence>
<dbReference type="Pfam" id="PF00702">
    <property type="entry name" value="Hydrolase"/>
    <property type="match status" value="1"/>
</dbReference>
<accession>A0A644YJB0</accession>
<dbReference type="Gene3D" id="3.40.50.1000">
    <property type="entry name" value="HAD superfamily/HAD-like"/>
    <property type="match status" value="1"/>
</dbReference>
<keyword evidence="2 4" id="KW-0378">Hydrolase</keyword>
<dbReference type="InterPro" id="IPR023214">
    <property type="entry name" value="HAD_sf"/>
</dbReference>
<dbReference type="PANTHER" id="PTHR46470:SF3">
    <property type="entry name" value="N-ACYLNEURAMINATE-9-PHOSPHATASE"/>
    <property type="match status" value="1"/>
</dbReference>
<evidence type="ECO:0000256" key="1">
    <source>
        <dbReference type="ARBA" id="ARBA00001946"/>
    </source>
</evidence>
<protein>
    <submittedName>
        <fullName evidence="4">Phosphoglycolate phosphatase</fullName>
        <ecNumber evidence="4">3.1.3.18</ecNumber>
    </submittedName>
</protein>
<dbReference type="PRINTS" id="PR00413">
    <property type="entry name" value="HADHALOGNASE"/>
</dbReference>
<evidence type="ECO:0000256" key="2">
    <source>
        <dbReference type="ARBA" id="ARBA00022801"/>
    </source>
</evidence>
<evidence type="ECO:0000256" key="3">
    <source>
        <dbReference type="ARBA" id="ARBA00022842"/>
    </source>
</evidence>
<dbReference type="InterPro" id="IPR051400">
    <property type="entry name" value="HAD-like_hydrolase"/>
</dbReference>
<reference evidence="4" key="1">
    <citation type="submission" date="2019-08" db="EMBL/GenBank/DDBJ databases">
        <authorList>
            <person name="Kucharzyk K."/>
            <person name="Murdoch R.W."/>
            <person name="Higgins S."/>
            <person name="Loffler F."/>
        </authorList>
    </citation>
    <scope>NUCLEOTIDE SEQUENCE</scope>
</reference>
<comment type="caution">
    <text evidence="4">The sequence shown here is derived from an EMBL/GenBank/DDBJ whole genome shotgun (WGS) entry which is preliminary data.</text>
</comment>
<name>A0A644YJB0_9ZZZZ</name>
<dbReference type="InterPro" id="IPR023198">
    <property type="entry name" value="PGP-like_dom2"/>
</dbReference>
<proteinExistence type="predicted"/>
<dbReference type="EC" id="3.1.3.18" evidence="4"/>
<comment type="cofactor">
    <cofactor evidence="1">
        <name>Mg(2+)</name>
        <dbReference type="ChEBI" id="CHEBI:18420"/>
    </cofactor>
</comment>
<dbReference type="GO" id="GO:0008967">
    <property type="term" value="F:phosphoglycolate phosphatase activity"/>
    <property type="evidence" value="ECO:0007669"/>
    <property type="project" value="UniProtKB-EC"/>
</dbReference>
<dbReference type="InterPro" id="IPR036412">
    <property type="entry name" value="HAD-like_sf"/>
</dbReference>
<dbReference type="InterPro" id="IPR006439">
    <property type="entry name" value="HAD-SF_hydro_IA"/>
</dbReference>
<dbReference type="NCBIfam" id="TIGR01662">
    <property type="entry name" value="HAD-SF-IIIA"/>
    <property type="match status" value="1"/>
</dbReference>
<dbReference type="Gene3D" id="1.10.150.240">
    <property type="entry name" value="Putative phosphatase, domain 2"/>
    <property type="match status" value="1"/>
</dbReference>
<dbReference type="EMBL" id="VSSQ01005327">
    <property type="protein sequence ID" value="MPM28712.1"/>
    <property type="molecule type" value="Genomic_DNA"/>
</dbReference>
<dbReference type="NCBIfam" id="TIGR01549">
    <property type="entry name" value="HAD-SF-IA-v1"/>
    <property type="match status" value="1"/>
</dbReference>